<gene>
    <name evidence="2" type="ORF">PUR21_23475</name>
</gene>
<reference evidence="2 3" key="1">
    <citation type="journal article" date="2023" name="PLoS ONE">
        <title>Complete genome assembly of Hawai'i environmental nontuberculous mycobacteria reveals unexpected co-isolation with methylobacteria.</title>
        <authorList>
            <person name="Hendrix J."/>
            <person name="Epperson L.E."/>
            <person name="Tong E.I."/>
            <person name="Chan Y.L."/>
            <person name="Hasan N.A."/>
            <person name="Dawrs S.N."/>
            <person name="Norton G.J."/>
            <person name="Virdi R."/>
            <person name="Crooks J.L."/>
            <person name="Chan E.D."/>
            <person name="Honda J.R."/>
            <person name="Strong M."/>
        </authorList>
    </citation>
    <scope>NUCLEOTIDE SEQUENCE [LARGE SCALE GENOMIC DNA]</scope>
    <source>
        <strain evidence="2 3">NJH_HI01</strain>
    </source>
</reference>
<sequence length="131" mass="14709">MPMVVEQPPQTSRTAMPAWPQRRTSMPPKTRRAQWFRRRLSCLFRPAERRWPKPRSSTGCPQPKAGGRQRLSHGRSQDLAHLLGAGLRRHGDAYQPVVEELGVAQVGRVAFAPPPATTICRGTTDMHHDNA</sequence>
<proteinExistence type="predicted"/>
<evidence type="ECO:0000313" key="2">
    <source>
        <dbReference type="EMBL" id="MEN3230546.1"/>
    </source>
</evidence>
<dbReference type="Proteomes" id="UP001404845">
    <property type="component" value="Unassembled WGS sequence"/>
</dbReference>
<dbReference type="EMBL" id="JAQYXL010000001">
    <property type="protein sequence ID" value="MEN3230546.1"/>
    <property type="molecule type" value="Genomic_DNA"/>
</dbReference>
<organism evidence="2 3">
    <name type="scientific">Methylorubrum rhodesianum</name>
    <dbReference type="NCBI Taxonomy" id="29427"/>
    <lineage>
        <taxon>Bacteria</taxon>
        <taxon>Pseudomonadati</taxon>
        <taxon>Pseudomonadota</taxon>
        <taxon>Alphaproteobacteria</taxon>
        <taxon>Hyphomicrobiales</taxon>
        <taxon>Methylobacteriaceae</taxon>
        <taxon>Methylorubrum</taxon>
    </lineage>
</organism>
<evidence type="ECO:0000256" key="1">
    <source>
        <dbReference type="SAM" id="MobiDB-lite"/>
    </source>
</evidence>
<feature type="region of interest" description="Disordered" evidence="1">
    <location>
        <begin position="1"/>
        <end position="32"/>
    </location>
</feature>
<feature type="region of interest" description="Disordered" evidence="1">
    <location>
        <begin position="47"/>
        <end position="75"/>
    </location>
</feature>
<accession>A0ABU9ZHB8</accession>
<comment type="caution">
    <text evidence="2">The sequence shown here is derived from an EMBL/GenBank/DDBJ whole genome shotgun (WGS) entry which is preliminary data.</text>
</comment>
<keyword evidence="3" id="KW-1185">Reference proteome</keyword>
<evidence type="ECO:0000313" key="3">
    <source>
        <dbReference type="Proteomes" id="UP001404845"/>
    </source>
</evidence>
<name>A0ABU9ZHB8_9HYPH</name>
<dbReference type="RefSeq" id="WP_345971864.1">
    <property type="nucleotide sequence ID" value="NZ_JAQYXL010000001.1"/>
</dbReference>
<protein>
    <submittedName>
        <fullName evidence="2">Uncharacterized protein</fullName>
    </submittedName>
</protein>